<reference evidence="1" key="1">
    <citation type="submission" date="2024-06" db="EMBL/GenBank/DDBJ databases">
        <authorList>
            <person name="Liu X."/>
            <person name="Lenzi L."/>
            <person name="Haldenby T S."/>
            <person name="Uol C."/>
        </authorList>
    </citation>
    <scope>NUCLEOTIDE SEQUENCE</scope>
</reference>
<sequence length="165" mass="19022">MRVAAIDEQLNKYHDDILLSAGDQSPTKPRWRPWFPLQTVTDMMKMEQTLQNENCKADVVAFIQRTPAGTIKERTRCCLARTVSDHLSRQMSRQGTIIKQPFRTASLWAIILETLAECYTDRENSITSIPNQCVAWFQNARDRRGGRSKRRYTCPDMPLAIMTSI</sequence>
<evidence type="ECO:0000313" key="1">
    <source>
        <dbReference type="EMBL" id="CAL5141479.1"/>
    </source>
</evidence>
<organism evidence="1 2">
    <name type="scientific">Calicophoron daubneyi</name>
    <name type="common">Rumen fluke</name>
    <name type="synonym">Paramphistomum daubneyi</name>
    <dbReference type="NCBI Taxonomy" id="300641"/>
    <lineage>
        <taxon>Eukaryota</taxon>
        <taxon>Metazoa</taxon>
        <taxon>Spiralia</taxon>
        <taxon>Lophotrochozoa</taxon>
        <taxon>Platyhelminthes</taxon>
        <taxon>Trematoda</taxon>
        <taxon>Digenea</taxon>
        <taxon>Plagiorchiida</taxon>
        <taxon>Pronocephalata</taxon>
        <taxon>Paramphistomoidea</taxon>
        <taxon>Paramphistomidae</taxon>
        <taxon>Calicophoron</taxon>
    </lineage>
</organism>
<evidence type="ECO:0000313" key="2">
    <source>
        <dbReference type="Proteomes" id="UP001497525"/>
    </source>
</evidence>
<accession>A0AAV2TVL0</accession>
<dbReference type="Proteomes" id="UP001497525">
    <property type="component" value="Unassembled WGS sequence"/>
</dbReference>
<name>A0AAV2TVL0_CALDB</name>
<dbReference type="EMBL" id="CAXLJL010000878">
    <property type="protein sequence ID" value="CAL5141479.1"/>
    <property type="molecule type" value="Genomic_DNA"/>
</dbReference>
<comment type="caution">
    <text evidence="1">The sequence shown here is derived from an EMBL/GenBank/DDBJ whole genome shotgun (WGS) entry which is preliminary data.</text>
</comment>
<gene>
    <name evidence="1" type="ORF">CDAUBV1_LOCUS16718</name>
</gene>
<dbReference type="AlphaFoldDB" id="A0AAV2TVL0"/>
<proteinExistence type="predicted"/>
<protein>
    <submittedName>
        <fullName evidence="1">Uncharacterized protein</fullName>
    </submittedName>
</protein>